<dbReference type="GO" id="GO:0008083">
    <property type="term" value="F:growth factor activity"/>
    <property type="evidence" value="ECO:0007669"/>
    <property type="project" value="InterPro"/>
</dbReference>
<dbReference type="EMBL" id="WJXA01000008">
    <property type="protein sequence ID" value="KAF7135013.1"/>
    <property type="molecule type" value="Genomic_DNA"/>
</dbReference>
<feature type="compositionally biased region" description="Basic and acidic residues" evidence="1">
    <location>
        <begin position="142"/>
        <end position="153"/>
    </location>
</feature>
<reference evidence="2" key="1">
    <citation type="submission" date="2019-11" db="EMBL/GenBank/DDBJ databases">
        <authorList>
            <person name="Liu Y."/>
            <person name="Hou J."/>
            <person name="Li T.-Q."/>
            <person name="Guan C.-H."/>
            <person name="Wu X."/>
            <person name="Wu H.-Z."/>
            <person name="Ling F."/>
            <person name="Zhang R."/>
            <person name="Shi X.-G."/>
            <person name="Ren J.-P."/>
            <person name="Chen E.-F."/>
            <person name="Sun J.-M."/>
        </authorList>
    </citation>
    <scope>NUCLEOTIDE SEQUENCE</scope>
    <source>
        <strain evidence="2">Adult_tree_wgs_1</strain>
        <tissue evidence="2">Leaves</tissue>
    </source>
</reference>
<dbReference type="Proteomes" id="UP000626092">
    <property type="component" value="Unassembled WGS sequence"/>
</dbReference>
<dbReference type="OrthoDB" id="994020at2759"/>
<keyword evidence="3" id="KW-1185">Reference proteome</keyword>
<dbReference type="GO" id="GO:0008284">
    <property type="term" value="P:positive regulation of cell population proliferation"/>
    <property type="evidence" value="ECO:0007669"/>
    <property type="project" value="TreeGrafter"/>
</dbReference>
<gene>
    <name evidence="2" type="ORF">RHSIM_Rhsim08G0143100</name>
</gene>
<comment type="caution">
    <text evidence="2">The sequence shown here is derived from an EMBL/GenBank/DDBJ whole genome shotgun (WGS) entry which is preliminary data.</text>
</comment>
<dbReference type="GO" id="GO:0005615">
    <property type="term" value="C:extracellular space"/>
    <property type="evidence" value="ECO:0007669"/>
    <property type="project" value="TreeGrafter"/>
</dbReference>
<evidence type="ECO:0000313" key="3">
    <source>
        <dbReference type="Proteomes" id="UP000626092"/>
    </source>
</evidence>
<accession>A0A834GIJ0</accession>
<protein>
    <submittedName>
        <fullName evidence="2">Uncharacterized protein</fullName>
    </submittedName>
</protein>
<dbReference type="InterPro" id="IPR038804">
    <property type="entry name" value="RGF3"/>
</dbReference>
<feature type="compositionally biased region" description="Basic and acidic residues" evidence="1">
    <location>
        <begin position="20"/>
        <end position="29"/>
    </location>
</feature>
<feature type="compositionally biased region" description="Polar residues" evidence="1">
    <location>
        <begin position="50"/>
        <end position="76"/>
    </location>
</feature>
<feature type="region of interest" description="Disordered" evidence="1">
    <location>
        <begin position="107"/>
        <end position="153"/>
    </location>
</feature>
<dbReference type="AlphaFoldDB" id="A0A834GIJ0"/>
<feature type="region of interest" description="Disordered" evidence="1">
    <location>
        <begin position="17"/>
        <end position="76"/>
    </location>
</feature>
<evidence type="ECO:0000313" key="2">
    <source>
        <dbReference type="EMBL" id="KAF7135013.1"/>
    </source>
</evidence>
<dbReference type="GO" id="GO:0010082">
    <property type="term" value="P:regulation of root meristem growth"/>
    <property type="evidence" value="ECO:0007669"/>
    <property type="project" value="InterPro"/>
</dbReference>
<dbReference type="PANTHER" id="PTHR36313:SF2">
    <property type="match status" value="1"/>
</dbReference>
<feature type="compositionally biased region" description="Polar residues" evidence="1">
    <location>
        <begin position="107"/>
        <end position="127"/>
    </location>
</feature>
<proteinExistence type="predicted"/>
<dbReference type="PANTHER" id="PTHR36313">
    <property type="entry name" value="ROOT MERISTEM GROWTH FACTOR 2"/>
    <property type="match status" value="1"/>
</dbReference>
<evidence type="ECO:0000256" key="1">
    <source>
        <dbReference type="SAM" id="MobiDB-lite"/>
    </source>
</evidence>
<dbReference type="GO" id="GO:0030154">
    <property type="term" value="P:cell differentiation"/>
    <property type="evidence" value="ECO:0007669"/>
    <property type="project" value="TreeGrafter"/>
</dbReference>
<sequence length="342" mass="37671">MRKVQLGIKCVEDDQFSQIPKEDHPSKVESDEECNEESSVLGLNSRVEDSTSPFLVTHKGQSNENKGQGGNDQSLHGKSTIELSLIKIKRMLQRVADIASRQAPFITQPSTKSSVQKKTTETTQSERPSGGKVLRPNLSDGLLDHPDAQHQDERKLTIARTPKQRLLVACMAVDRRKTLQVYRLEEERKAKMVETRSNCFVLGLVLVFLSVRDSLAYTHKVKEEMVIMVVGGRNAFLAAGVIPSTLDEKENFDVGPNAAGANNGKLGGRKMMEKVMMGKEMEKLEEAMKGLAPKNSGANCFDGNCKLGARSSSTQPVKGEREGFMAFNADYNVPGPHPSKNN</sequence>
<organism evidence="2 3">
    <name type="scientific">Rhododendron simsii</name>
    <name type="common">Sims's rhododendron</name>
    <dbReference type="NCBI Taxonomy" id="118357"/>
    <lineage>
        <taxon>Eukaryota</taxon>
        <taxon>Viridiplantae</taxon>
        <taxon>Streptophyta</taxon>
        <taxon>Embryophyta</taxon>
        <taxon>Tracheophyta</taxon>
        <taxon>Spermatophyta</taxon>
        <taxon>Magnoliopsida</taxon>
        <taxon>eudicotyledons</taxon>
        <taxon>Gunneridae</taxon>
        <taxon>Pentapetalae</taxon>
        <taxon>asterids</taxon>
        <taxon>Ericales</taxon>
        <taxon>Ericaceae</taxon>
        <taxon>Ericoideae</taxon>
        <taxon>Rhodoreae</taxon>
        <taxon>Rhododendron</taxon>
    </lineage>
</organism>
<name>A0A834GIJ0_RHOSS</name>
<dbReference type="GO" id="GO:0010628">
    <property type="term" value="P:positive regulation of gene expression"/>
    <property type="evidence" value="ECO:0007669"/>
    <property type="project" value="TreeGrafter"/>
</dbReference>